<name>A0A9D4H608_DREPO</name>
<evidence type="ECO:0000313" key="2">
    <source>
        <dbReference type="EMBL" id="KAH3830169.1"/>
    </source>
</evidence>
<dbReference type="AlphaFoldDB" id="A0A9D4H608"/>
<accession>A0A9D4H608</accession>
<reference evidence="2" key="1">
    <citation type="journal article" date="2019" name="bioRxiv">
        <title>The Genome of the Zebra Mussel, Dreissena polymorpha: A Resource for Invasive Species Research.</title>
        <authorList>
            <person name="McCartney M.A."/>
            <person name="Auch B."/>
            <person name="Kono T."/>
            <person name="Mallez S."/>
            <person name="Zhang Y."/>
            <person name="Obille A."/>
            <person name="Becker A."/>
            <person name="Abrahante J.E."/>
            <person name="Garbe J."/>
            <person name="Badalamenti J.P."/>
            <person name="Herman A."/>
            <person name="Mangelson H."/>
            <person name="Liachko I."/>
            <person name="Sullivan S."/>
            <person name="Sone E.D."/>
            <person name="Koren S."/>
            <person name="Silverstein K.A.T."/>
            <person name="Beckman K.B."/>
            <person name="Gohl D.M."/>
        </authorList>
    </citation>
    <scope>NUCLEOTIDE SEQUENCE</scope>
    <source>
        <strain evidence="2">Duluth1</strain>
        <tissue evidence="2">Whole animal</tissue>
    </source>
</reference>
<protein>
    <submittedName>
        <fullName evidence="2">Uncharacterized protein</fullName>
    </submittedName>
</protein>
<evidence type="ECO:0000256" key="1">
    <source>
        <dbReference type="SAM" id="MobiDB-lite"/>
    </source>
</evidence>
<feature type="compositionally biased region" description="Basic and acidic residues" evidence="1">
    <location>
        <begin position="75"/>
        <end position="85"/>
    </location>
</feature>
<evidence type="ECO:0000313" key="3">
    <source>
        <dbReference type="Proteomes" id="UP000828390"/>
    </source>
</evidence>
<proteinExistence type="predicted"/>
<dbReference type="Proteomes" id="UP000828390">
    <property type="component" value="Unassembled WGS sequence"/>
</dbReference>
<comment type="caution">
    <text evidence="2">The sequence shown here is derived from an EMBL/GenBank/DDBJ whole genome shotgun (WGS) entry which is preliminary data.</text>
</comment>
<sequence length="103" mass="11717">MDCSMTLSRRLKTNWHKFKLTAISLRNWFLKGIIARLIFKIVAGNLMYMESNMCGLIVTFLLSELMGVLCTTLQEDKPDQDKGGTNDDGIQIRNVIDESSDDQ</sequence>
<feature type="region of interest" description="Disordered" evidence="1">
    <location>
        <begin position="75"/>
        <end position="103"/>
    </location>
</feature>
<organism evidence="2 3">
    <name type="scientific">Dreissena polymorpha</name>
    <name type="common">Zebra mussel</name>
    <name type="synonym">Mytilus polymorpha</name>
    <dbReference type="NCBI Taxonomy" id="45954"/>
    <lineage>
        <taxon>Eukaryota</taxon>
        <taxon>Metazoa</taxon>
        <taxon>Spiralia</taxon>
        <taxon>Lophotrochozoa</taxon>
        <taxon>Mollusca</taxon>
        <taxon>Bivalvia</taxon>
        <taxon>Autobranchia</taxon>
        <taxon>Heteroconchia</taxon>
        <taxon>Euheterodonta</taxon>
        <taxon>Imparidentia</taxon>
        <taxon>Neoheterodontei</taxon>
        <taxon>Myida</taxon>
        <taxon>Dreissenoidea</taxon>
        <taxon>Dreissenidae</taxon>
        <taxon>Dreissena</taxon>
    </lineage>
</organism>
<keyword evidence="3" id="KW-1185">Reference proteome</keyword>
<reference evidence="2" key="2">
    <citation type="submission" date="2020-11" db="EMBL/GenBank/DDBJ databases">
        <authorList>
            <person name="McCartney M.A."/>
            <person name="Auch B."/>
            <person name="Kono T."/>
            <person name="Mallez S."/>
            <person name="Becker A."/>
            <person name="Gohl D.M."/>
            <person name="Silverstein K.A.T."/>
            <person name="Koren S."/>
            <person name="Bechman K.B."/>
            <person name="Herman A."/>
            <person name="Abrahante J.E."/>
            <person name="Garbe J."/>
        </authorList>
    </citation>
    <scope>NUCLEOTIDE SEQUENCE</scope>
    <source>
        <strain evidence="2">Duluth1</strain>
        <tissue evidence="2">Whole animal</tissue>
    </source>
</reference>
<gene>
    <name evidence="2" type="ORF">DPMN_103408</name>
</gene>
<dbReference type="EMBL" id="JAIWYP010000004">
    <property type="protein sequence ID" value="KAH3830169.1"/>
    <property type="molecule type" value="Genomic_DNA"/>
</dbReference>